<organism evidence="2 3">
    <name type="scientific">Stegodyphus mimosarum</name>
    <name type="common">African social velvet spider</name>
    <dbReference type="NCBI Taxonomy" id="407821"/>
    <lineage>
        <taxon>Eukaryota</taxon>
        <taxon>Metazoa</taxon>
        <taxon>Ecdysozoa</taxon>
        <taxon>Arthropoda</taxon>
        <taxon>Chelicerata</taxon>
        <taxon>Arachnida</taxon>
        <taxon>Araneae</taxon>
        <taxon>Araneomorphae</taxon>
        <taxon>Entelegynae</taxon>
        <taxon>Eresoidea</taxon>
        <taxon>Eresidae</taxon>
        <taxon>Stegodyphus</taxon>
    </lineage>
</organism>
<feature type="non-terminal residue" evidence="2">
    <location>
        <position position="72"/>
    </location>
</feature>
<keyword evidence="1" id="KW-1133">Transmembrane helix</keyword>
<accession>A0A087U0L5</accession>
<gene>
    <name evidence="2" type="ORF">X975_12374</name>
</gene>
<dbReference type="AlphaFoldDB" id="A0A087U0L5"/>
<feature type="transmembrane region" description="Helical" evidence="1">
    <location>
        <begin position="28"/>
        <end position="48"/>
    </location>
</feature>
<keyword evidence="3" id="KW-1185">Reference proteome</keyword>
<proteinExistence type="predicted"/>
<reference evidence="2 3" key="1">
    <citation type="submission" date="2013-11" db="EMBL/GenBank/DDBJ databases">
        <title>Genome sequencing of Stegodyphus mimosarum.</title>
        <authorList>
            <person name="Bechsgaard J."/>
        </authorList>
    </citation>
    <scope>NUCLEOTIDE SEQUENCE [LARGE SCALE GENOMIC DNA]</scope>
</reference>
<keyword evidence="1" id="KW-0812">Transmembrane</keyword>
<evidence type="ECO:0000313" key="3">
    <source>
        <dbReference type="Proteomes" id="UP000054359"/>
    </source>
</evidence>
<dbReference type="Proteomes" id="UP000054359">
    <property type="component" value="Unassembled WGS sequence"/>
</dbReference>
<evidence type="ECO:0000256" key="1">
    <source>
        <dbReference type="SAM" id="Phobius"/>
    </source>
</evidence>
<sequence>MSPIEHVWDVIGRRLARDPRPVASADELWVDLFCCIVGDLLLYPYFVVKSNVTYNEKEENGMKEVLDRDIRR</sequence>
<protein>
    <submittedName>
        <fullName evidence="2">Uncharacterized protein</fullName>
    </submittedName>
</protein>
<name>A0A087U0L5_STEMI</name>
<dbReference type="EMBL" id="KK117599">
    <property type="protein sequence ID" value="KFM70904.1"/>
    <property type="molecule type" value="Genomic_DNA"/>
</dbReference>
<keyword evidence="1" id="KW-0472">Membrane</keyword>
<dbReference type="OrthoDB" id="25402at2759"/>
<evidence type="ECO:0000313" key="2">
    <source>
        <dbReference type="EMBL" id="KFM70904.1"/>
    </source>
</evidence>